<reference evidence="1" key="1">
    <citation type="submission" date="2020-04" db="EMBL/GenBank/DDBJ databases">
        <authorList>
            <person name="Chiriac C."/>
            <person name="Salcher M."/>
            <person name="Ghai R."/>
            <person name="Kavagutti S V."/>
        </authorList>
    </citation>
    <scope>NUCLEOTIDE SEQUENCE</scope>
</reference>
<proteinExistence type="predicted"/>
<dbReference type="EMBL" id="LR796787">
    <property type="protein sequence ID" value="CAB4166072.1"/>
    <property type="molecule type" value="Genomic_DNA"/>
</dbReference>
<accession>A0A6J5P4V1</accession>
<evidence type="ECO:0000313" key="1">
    <source>
        <dbReference type="EMBL" id="CAB4166072.1"/>
    </source>
</evidence>
<protein>
    <submittedName>
        <fullName evidence="1">Uncharacterized protein</fullName>
    </submittedName>
</protein>
<name>A0A6J5P4V1_9CAUD</name>
<organism evidence="1">
    <name type="scientific">uncultured Caudovirales phage</name>
    <dbReference type="NCBI Taxonomy" id="2100421"/>
    <lineage>
        <taxon>Viruses</taxon>
        <taxon>Duplodnaviria</taxon>
        <taxon>Heunggongvirae</taxon>
        <taxon>Uroviricota</taxon>
        <taxon>Caudoviricetes</taxon>
        <taxon>Peduoviridae</taxon>
        <taxon>Maltschvirus</taxon>
        <taxon>Maltschvirus maltsch</taxon>
    </lineage>
</organism>
<gene>
    <name evidence="1" type="ORF">UFOVP835_14</name>
</gene>
<sequence>MTDQEMLKEAARILREAQRAIGKIIVERDRGMGYFHAEVDWLVDELENINSLIKAIKARGEK</sequence>